<dbReference type="InterPro" id="IPR014756">
    <property type="entry name" value="Ig_E-set"/>
</dbReference>
<dbReference type="InterPro" id="IPR013783">
    <property type="entry name" value="Ig-like_fold"/>
</dbReference>
<dbReference type="HOGENOM" id="CLU_309017_0_0_0"/>
<evidence type="ECO:0000313" key="4">
    <source>
        <dbReference type="Proteomes" id="UP000006056"/>
    </source>
</evidence>
<feature type="chain" id="PRO_5003684959" description="IPT/TIG domain-containing protein" evidence="1">
    <location>
        <begin position="24"/>
        <end position="954"/>
    </location>
</feature>
<keyword evidence="1" id="KW-0732">Signal</keyword>
<dbReference type="KEGG" id="trs:Terro_0817"/>
<dbReference type="Gene3D" id="2.60.40.10">
    <property type="entry name" value="Immunoglobulins"/>
    <property type="match status" value="2"/>
</dbReference>
<dbReference type="RefSeq" id="WP_014784718.1">
    <property type="nucleotide sequence ID" value="NC_018014.1"/>
</dbReference>
<dbReference type="SUPFAM" id="SSF81296">
    <property type="entry name" value="E set domains"/>
    <property type="match status" value="1"/>
</dbReference>
<accession>I3ZD31</accession>
<protein>
    <recommendedName>
        <fullName evidence="2">IPT/TIG domain-containing protein</fullName>
    </recommendedName>
</protein>
<dbReference type="InterPro" id="IPR002909">
    <property type="entry name" value="IPT_dom"/>
</dbReference>
<dbReference type="PATRIC" id="fig|926566.3.peg.804"/>
<dbReference type="Proteomes" id="UP000006056">
    <property type="component" value="Chromosome"/>
</dbReference>
<gene>
    <name evidence="3" type="ordered locus">Terro_0817</name>
</gene>
<feature type="signal peptide" evidence="1">
    <location>
        <begin position="1"/>
        <end position="23"/>
    </location>
</feature>
<organism evidence="3 4">
    <name type="scientific">Terriglobus roseus (strain DSM 18391 / NRRL B-41598 / KBS 63)</name>
    <dbReference type="NCBI Taxonomy" id="926566"/>
    <lineage>
        <taxon>Bacteria</taxon>
        <taxon>Pseudomonadati</taxon>
        <taxon>Acidobacteriota</taxon>
        <taxon>Terriglobia</taxon>
        <taxon>Terriglobales</taxon>
        <taxon>Acidobacteriaceae</taxon>
        <taxon>Terriglobus</taxon>
    </lineage>
</organism>
<name>I3ZD31_TERRK</name>
<dbReference type="AlphaFoldDB" id="I3ZD31"/>
<evidence type="ECO:0000313" key="3">
    <source>
        <dbReference type="EMBL" id="AFL87149.1"/>
    </source>
</evidence>
<dbReference type="eggNOG" id="ENOG502Z80Q">
    <property type="taxonomic scope" value="Bacteria"/>
</dbReference>
<reference evidence="3 4" key="1">
    <citation type="submission" date="2012-06" db="EMBL/GenBank/DDBJ databases">
        <title>Complete genome of Terriglobus roseus DSM 18391.</title>
        <authorList>
            <consortium name="US DOE Joint Genome Institute (JGI-PGF)"/>
            <person name="Lucas S."/>
            <person name="Copeland A."/>
            <person name="Lapidus A."/>
            <person name="Glavina del Rio T."/>
            <person name="Dalin E."/>
            <person name="Tice H."/>
            <person name="Bruce D."/>
            <person name="Goodwin L."/>
            <person name="Pitluck S."/>
            <person name="Peters L."/>
            <person name="Mikhailova N."/>
            <person name="Munk A.C.C."/>
            <person name="Kyrpides N."/>
            <person name="Mavromatis K."/>
            <person name="Ivanova N."/>
            <person name="Brettin T."/>
            <person name="Detter J.C."/>
            <person name="Han C."/>
            <person name="Larimer F."/>
            <person name="Land M."/>
            <person name="Hauser L."/>
            <person name="Markowitz V."/>
            <person name="Cheng J.-F."/>
            <person name="Hugenholtz P."/>
            <person name="Woyke T."/>
            <person name="Wu D."/>
            <person name="Brambilla E."/>
            <person name="Klenk H.-P."/>
            <person name="Eisen J.A."/>
        </authorList>
    </citation>
    <scope>NUCLEOTIDE SEQUENCE [LARGE SCALE GENOMIC DNA]</scope>
    <source>
        <strain evidence="4">DSM 18391 / NRRL B-41598 / KBS 63</strain>
    </source>
</reference>
<keyword evidence="4" id="KW-1185">Reference proteome</keyword>
<sequence>MNRAGWWSAFVAGLLMLCGGGYAATPRFVASTQWTNAGKAMGWYRSDVQYFVDAGPLSASVDHATAVAMVDAAARVWNVSGVPFTLTNGGGLAEDVSGDNVYLGSNGPVWPADAAKTNYGAKQIAVVFDADGAITDMLLGSGASGPTSCRTNGVTESTDLFIQPGKIAHALIVINGRCSGTTPEKQLQLQYQLMRVFGRVAGVGWSQLNDNVFTGTSAPTYQQQLHWPIMHPIDVLCGLYTYQCLPQPFTLRDDDVAGLRLLYADLTRSDTAWLQPSGTLSFPNGQGMAGVNVTVERNYRWGGYGTEPFQDASAVSGMLAAGDRGNPVTGSSGDTAGVNGSTVANAGYFVFGGIPPLAQFPNTSLYYSTEPINPLYVGNYAVGPYRVTAPAPSGTPLNALAYSLTPGYVGNFGLVMADATRDCITGADGTESQPVQVQSDGVWSGRLCGVGHSSWATFAVRAGRSATVEVTATDETGAATASKAMPLIGVWHGSDATGAVPGLARAAVAFNGLRTGMTQLRASFASSERVRVGVTDARGEGRPDFTYRARLLYADTVSPDRLTAAGGAIHIAGMGFQQGNTVMVGGVAAQVTSVSLTAIDAIAPAAARLGSTGAMDVVVTDLQTGGSSTITGGVTYDGAVTDVLSLRVAPPSVVTVGASAPLTLLLTDGSGGAVRNAAIRLTAAGGGVVLSACRLAACTLVTDASGVVTTQVTAQTAGAVTMVARSTGGSTLTTSFSATQVTRAVTVLRPTAYVAAGVGASFRPAVVVTADGAVQAGEAVVWSSSSTRAALLAANTVTGADGVSVVATAGSLRDSEAATVQACAWASVCAVQNLIAVPAADLRFAVVSGDGQSLTAAGTLAAVSLRVVDTAGHAVAGAAVTVYQAVSGWQPACAPGGRCPTAPVYGKGSTKVMSDDDGLITVTPLEYANTSAVTKITAAVGTQGSVTVTLQKTP</sequence>
<evidence type="ECO:0000256" key="1">
    <source>
        <dbReference type="SAM" id="SignalP"/>
    </source>
</evidence>
<dbReference type="OrthoDB" id="99518at2"/>
<dbReference type="STRING" id="926566.Terro_0817"/>
<dbReference type="InterPro" id="IPR008964">
    <property type="entry name" value="Invasin/intimin_cell_adhesion"/>
</dbReference>
<feature type="domain" description="IPT/TIG" evidence="2">
    <location>
        <begin position="556"/>
        <end position="623"/>
    </location>
</feature>
<dbReference type="Pfam" id="PF01833">
    <property type="entry name" value="TIG"/>
    <property type="match status" value="1"/>
</dbReference>
<dbReference type="SUPFAM" id="SSF49373">
    <property type="entry name" value="Invasin/intimin cell-adhesion fragments"/>
    <property type="match status" value="1"/>
</dbReference>
<evidence type="ECO:0000259" key="2">
    <source>
        <dbReference type="Pfam" id="PF01833"/>
    </source>
</evidence>
<proteinExistence type="predicted"/>
<dbReference type="EMBL" id="CP003379">
    <property type="protein sequence ID" value="AFL87149.1"/>
    <property type="molecule type" value="Genomic_DNA"/>
</dbReference>